<sequence length="41" mass="4796">MAILTRRNDKTVVEELTNAEVSQLIKEHEEREKEQEAQQTA</sequence>
<dbReference type="WBParaSite" id="ALUE_0000086301-mRNA-1">
    <property type="protein sequence ID" value="ALUE_0000086301-mRNA-1"/>
    <property type="gene ID" value="ALUE_0000086301"/>
</dbReference>
<reference evidence="2" key="1">
    <citation type="submission" date="2017-02" db="UniProtKB">
        <authorList>
            <consortium name="WormBaseParasite"/>
        </authorList>
    </citation>
    <scope>IDENTIFICATION</scope>
</reference>
<name>A0A0M3HH68_ASCLU</name>
<organism evidence="1 2">
    <name type="scientific">Ascaris lumbricoides</name>
    <name type="common">Giant roundworm</name>
    <dbReference type="NCBI Taxonomy" id="6252"/>
    <lineage>
        <taxon>Eukaryota</taxon>
        <taxon>Metazoa</taxon>
        <taxon>Ecdysozoa</taxon>
        <taxon>Nematoda</taxon>
        <taxon>Chromadorea</taxon>
        <taxon>Rhabditida</taxon>
        <taxon>Spirurina</taxon>
        <taxon>Ascaridomorpha</taxon>
        <taxon>Ascaridoidea</taxon>
        <taxon>Ascarididae</taxon>
        <taxon>Ascaris</taxon>
    </lineage>
</organism>
<proteinExistence type="predicted"/>
<dbReference type="AlphaFoldDB" id="A0A0M3HH68"/>
<accession>A0A0M3HH68</accession>
<evidence type="ECO:0000313" key="1">
    <source>
        <dbReference type="Proteomes" id="UP000036681"/>
    </source>
</evidence>
<protein>
    <submittedName>
        <fullName evidence="2">DNA-directed RNA polymerase subunit omega</fullName>
    </submittedName>
</protein>
<evidence type="ECO:0000313" key="2">
    <source>
        <dbReference type="WBParaSite" id="ALUE_0000086301-mRNA-1"/>
    </source>
</evidence>
<dbReference type="Proteomes" id="UP000036681">
    <property type="component" value="Unplaced"/>
</dbReference>
<keyword evidence="1" id="KW-1185">Reference proteome</keyword>